<accession>A0A2K1KFD2</accession>
<reference evidence="1 3" key="1">
    <citation type="journal article" date="2008" name="Science">
        <title>The Physcomitrella genome reveals evolutionary insights into the conquest of land by plants.</title>
        <authorList>
            <person name="Rensing S."/>
            <person name="Lang D."/>
            <person name="Zimmer A."/>
            <person name="Terry A."/>
            <person name="Salamov A."/>
            <person name="Shapiro H."/>
            <person name="Nishiyama T."/>
            <person name="Perroud P.-F."/>
            <person name="Lindquist E."/>
            <person name="Kamisugi Y."/>
            <person name="Tanahashi T."/>
            <person name="Sakakibara K."/>
            <person name="Fujita T."/>
            <person name="Oishi K."/>
            <person name="Shin-I T."/>
            <person name="Kuroki Y."/>
            <person name="Toyoda A."/>
            <person name="Suzuki Y."/>
            <person name="Hashimoto A."/>
            <person name="Yamaguchi K."/>
            <person name="Sugano A."/>
            <person name="Kohara Y."/>
            <person name="Fujiyama A."/>
            <person name="Anterola A."/>
            <person name="Aoki S."/>
            <person name="Ashton N."/>
            <person name="Barbazuk W.B."/>
            <person name="Barker E."/>
            <person name="Bennetzen J."/>
            <person name="Bezanilla M."/>
            <person name="Blankenship R."/>
            <person name="Cho S.H."/>
            <person name="Dutcher S."/>
            <person name="Estelle M."/>
            <person name="Fawcett J.A."/>
            <person name="Gundlach H."/>
            <person name="Hanada K."/>
            <person name="Heyl A."/>
            <person name="Hicks K.A."/>
            <person name="Hugh J."/>
            <person name="Lohr M."/>
            <person name="Mayer K."/>
            <person name="Melkozernov A."/>
            <person name="Murata T."/>
            <person name="Nelson D."/>
            <person name="Pils B."/>
            <person name="Prigge M."/>
            <person name="Reiss B."/>
            <person name="Renner T."/>
            <person name="Rombauts S."/>
            <person name="Rushton P."/>
            <person name="Sanderfoot A."/>
            <person name="Schween G."/>
            <person name="Shiu S.-H."/>
            <person name="Stueber K."/>
            <person name="Theodoulou F.L."/>
            <person name="Tu H."/>
            <person name="Van de Peer Y."/>
            <person name="Verrier P.J."/>
            <person name="Waters E."/>
            <person name="Wood A."/>
            <person name="Yang L."/>
            <person name="Cove D."/>
            <person name="Cuming A."/>
            <person name="Hasebe M."/>
            <person name="Lucas S."/>
            <person name="Mishler D.B."/>
            <person name="Reski R."/>
            <person name="Grigoriev I."/>
            <person name="Quatrano R.S."/>
            <person name="Boore J.L."/>
        </authorList>
    </citation>
    <scope>NUCLEOTIDE SEQUENCE [LARGE SCALE GENOMIC DNA]</scope>
    <source>
        <strain evidence="2 3">cv. Gransden 2004</strain>
    </source>
</reference>
<reference evidence="1 3" key="2">
    <citation type="journal article" date="2018" name="Plant J.">
        <title>The Physcomitrella patens chromosome-scale assembly reveals moss genome structure and evolution.</title>
        <authorList>
            <person name="Lang D."/>
            <person name="Ullrich K.K."/>
            <person name="Murat F."/>
            <person name="Fuchs J."/>
            <person name="Jenkins J."/>
            <person name="Haas F.B."/>
            <person name="Piednoel M."/>
            <person name="Gundlach H."/>
            <person name="Van Bel M."/>
            <person name="Meyberg R."/>
            <person name="Vives C."/>
            <person name="Morata J."/>
            <person name="Symeonidi A."/>
            <person name="Hiss M."/>
            <person name="Muchero W."/>
            <person name="Kamisugi Y."/>
            <person name="Saleh O."/>
            <person name="Blanc G."/>
            <person name="Decker E.L."/>
            <person name="van Gessel N."/>
            <person name="Grimwood J."/>
            <person name="Hayes R.D."/>
            <person name="Graham S.W."/>
            <person name="Gunter L.E."/>
            <person name="McDaniel S.F."/>
            <person name="Hoernstein S.N.W."/>
            <person name="Larsson A."/>
            <person name="Li F.W."/>
            <person name="Perroud P.F."/>
            <person name="Phillips J."/>
            <person name="Ranjan P."/>
            <person name="Rokshar D.S."/>
            <person name="Rothfels C.J."/>
            <person name="Schneider L."/>
            <person name="Shu S."/>
            <person name="Stevenson D.W."/>
            <person name="Thummler F."/>
            <person name="Tillich M."/>
            <person name="Villarreal Aguilar J.C."/>
            <person name="Widiez T."/>
            <person name="Wong G.K."/>
            <person name="Wymore A."/>
            <person name="Zhang Y."/>
            <person name="Zimmer A.D."/>
            <person name="Quatrano R.S."/>
            <person name="Mayer K.F.X."/>
            <person name="Goodstein D."/>
            <person name="Casacuberta J.M."/>
            <person name="Vandepoele K."/>
            <person name="Reski R."/>
            <person name="Cuming A.C."/>
            <person name="Tuskan G.A."/>
            <person name="Maumus F."/>
            <person name="Salse J."/>
            <person name="Schmutz J."/>
            <person name="Rensing S.A."/>
        </authorList>
    </citation>
    <scope>NUCLEOTIDE SEQUENCE [LARGE SCALE GENOMIC DNA]</scope>
    <source>
        <strain evidence="2 3">cv. Gransden 2004</strain>
    </source>
</reference>
<protein>
    <submittedName>
        <fullName evidence="1 2">Uncharacterized protein</fullName>
    </submittedName>
</protein>
<evidence type="ECO:0000313" key="2">
    <source>
        <dbReference type="EnsemblPlants" id="Pp3c6_12390V3.1"/>
    </source>
</evidence>
<dbReference type="Gramene" id="Pp3c6_12390V3.1">
    <property type="protein sequence ID" value="Pp3c6_12390V3.1"/>
    <property type="gene ID" value="Pp3c6_12390"/>
</dbReference>
<dbReference type="InParanoid" id="A0A2K1KFD2"/>
<gene>
    <name evidence="1" type="ORF">PHYPA_008859</name>
</gene>
<keyword evidence="3" id="KW-1185">Reference proteome</keyword>
<name>A0A2K1KFD2_PHYPA</name>
<dbReference type="AlphaFoldDB" id="A0A2K1KFD2"/>
<sequence>MPNKLADIGKTLLTLLPNGLDILTSLTTFDINWYLSLILLRKKLDNFIS</sequence>
<dbReference type="EnsemblPlants" id="Pp3c6_12390V3.1">
    <property type="protein sequence ID" value="Pp3c6_12390V3.1"/>
    <property type="gene ID" value="Pp3c6_12390"/>
</dbReference>
<reference evidence="2" key="3">
    <citation type="submission" date="2020-12" db="UniProtKB">
        <authorList>
            <consortium name="EnsemblPlants"/>
        </authorList>
    </citation>
    <scope>IDENTIFICATION</scope>
</reference>
<dbReference type="Proteomes" id="UP000006727">
    <property type="component" value="Chromosome 6"/>
</dbReference>
<evidence type="ECO:0000313" key="1">
    <source>
        <dbReference type="EMBL" id="PNR52485.1"/>
    </source>
</evidence>
<organism evidence="1">
    <name type="scientific">Physcomitrium patens</name>
    <name type="common">Spreading-leaved earth moss</name>
    <name type="synonym">Physcomitrella patens</name>
    <dbReference type="NCBI Taxonomy" id="3218"/>
    <lineage>
        <taxon>Eukaryota</taxon>
        <taxon>Viridiplantae</taxon>
        <taxon>Streptophyta</taxon>
        <taxon>Embryophyta</taxon>
        <taxon>Bryophyta</taxon>
        <taxon>Bryophytina</taxon>
        <taxon>Bryopsida</taxon>
        <taxon>Funariidae</taxon>
        <taxon>Funariales</taxon>
        <taxon>Funariaceae</taxon>
        <taxon>Physcomitrium</taxon>
    </lineage>
</organism>
<evidence type="ECO:0000313" key="3">
    <source>
        <dbReference type="Proteomes" id="UP000006727"/>
    </source>
</evidence>
<proteinExistence type="predicted"/>
<dbReference type="EMBL" id="ABEU02000006">
    <property type="protein sequence ID" value="PNR52485.1"/>
    <property type="molecule type" value="Genomic_DNA"/>
</dbReference>